<evidence type="ECO:0000313" key="1">
    <source>
        <dbReference type="EMBL" id="KAH3738642.1"/>
    </source>
</evidence>
<protein>
    <submittedName>
        <fullName evidence="1">Uncharacterized protein</fullName>
    </submittedName>
</protein>
<sequence>MFGDSACISILQAEVEKAVRSKKEGSYPGFYRVPSELIKHGEEATIAAEGLGGEEVA</sequence>
<dbReference type="EMBL" id="JAIWYP010000011">
    <property type="protein sequence ID" value="KAH3738642.1"/>
    <property type="molecule type" value="Genomic_DNA"/>
</dbReference>
<dbReference type="Proteomes" id="UP000828390">
    <property type="component" value="Unassembled WGS sequence"/>
</dbReference>
<accession>A0A9D4D5T2</accession>
<name>A0A9D4D5T2_DREPO</name>
<comment type="caution">
    <text evidence="1">The sequence shown here is derived from an EMBL/GenBank/DDBJ whole genome shotgun (WGS) entry which is preliminary data.</text>
</comment>
<evidence type="ECO:0000313" key="2">
    <source>
        <dbReference type="Proteomes" id="UP000828390"/>
    </source>
</evidence>
<dbReference type="AlphaFoldDB" id="A0A9D4D5T2"/>
<reference evidence="1" key="2">
    <citation type="submission" date="2020-11" db="EMBL/GenBank/DDBJ databases">
        <authorList>
            <person name="McCartney M.A."/>
            <person name="Auch B."/>
            <person name="Kono T."/>
            <person name="Mallez S."/>
            <person name="Becker A."/>
            <person name="Gohl D.M."/>
            <person name="Silverstein K.A.T."/>
            <person name="Koren S."/>
            <person name="Bechman K.B."/>
            <person name="Herman A."/>
            <person name="Abrahante J.E."/>
            <person name="Garbe J."/>
        </authorList>
    </citation>
    <scope>NUCLEOTIDE SEQUENCE</scope>
    <source>
        <strain evidence="1">Duluth1</strain>
        <tissue evidence="1">Whole animal</tissue>
    </source>
</reference>
<proteinExistence type="predicted"/>
<gene>
    <name evidence="1" type="ORF">DPMN_045281</name>
</gene>
<reference evidence="1" key="1">
    <citation type="journal article" date="2019" name="bioRxiv">
        <title>The Genome of the Zebra Mussel, Dreissena polymorpha: A Resource for Invasive Species Research.</title>
        <authorList>
            <person name="McCartney M.A."/>
            <person name="Auch B."/>
            <person name="Kono T."/>
            <person name="Mallez S."/>
            <person name="Zhang Y."/>
            <person name="Obille A."/>
            <person name="Becker A."/>
            <person name="Abrahante J.E."/>
            <person name="Garbe J."/>
            <person name="Badalamenti J.P."/>
            <person name="Herman A."/>
            <person name="Mangelson H."/>
            <person name="Liachko I."/>
            <person name="Sullivan S."/>
            <person name="Sone E.D."/>
            <person name="Koren S."/>
            <person name="Silverstein K.A.T."/>
            <person name="Beckman K.B."/>
            <person name="Gohl D.M."/>
        </authorList>
    </citation>
    <scope>NUCLEOTIDE SEQUENCE</scope>
    <source>
        <strain evidence="1">Duluth1</strain>
        <tissue evidence="1">Whole animal</tissue>
    </source>
</reference>
<keyword evidence="2" id="KW-1185">Reference proteome</keyword>
<organism evidence="1 2">
    <name type="scientific">Dreissena polymorpha</name>
    <name type="common">Zebra mussel</name>
    <name type="synonym">Mytilus polymorpha</name>
    <dbReference type="NCBI Taxonomy" id="45954"/>
    <lineage>
        <taxon>Eukaryota</taxon>
        <taxon>Metazoa</taxon>
        <taxon>Spiralia</taxon>
        <taxon>Lophotrochozoa</taxon>
        <taxon>Mollusca</taxon>
        <taxon>Bivalvia</taxon>
        <taxon>Autobranchia</taxon>
        <taxon>Heteroconchia</taxon>
        <taxon>Euheterodonta</taxon>
        <taxon>Imparidentia</taxon>
        <taxon>Neoheterodontei</taxon>
        <taxon>Myida</taxon>
        <taxon>Dreissenoidea</taxon>
        <taxon>Dreissenidae</taxon>
        <taxon>Dreissena</taxon>
    </lineage>
</organism>